<feature type="domain" description="4Fe-4S ferredoxin-type" evidence="15">
    <location>
        <begin position="597"/>
        <end position="625"/>
    </location>
</feature>
<evidence type="ECO:0000256" key="4">
    <source>
        <dbReference type="ARBA" id="ARBA00017710"/>
    </source>
</evidence>
<evidence type="ECO:0000259" key="15">
    <source>
        <dbReference type="PROSITE" id="PS51379"/>
    </source>
</evidence>
<evidence type="ECO:0000256" key="1">
    <source>
        <dbReference type="ARBA" id="ARBA00002995"/>
    </source>
</evidence>
<dbReference type="InterPro" id="IPR017721">
    <property type="entry name" value="IorA"/>
</dbReference>
<evidence type="ECO:0000256" key="3">
    <source>
        <dbReference type="ARBA" id="ARBA00012812"/>
    </source>
</evidence>
<keyword evidence="5" id="KW-0813">Transport</keyword>
<comment type="cofactor">
    <cofactor evidence="14">
        <name>[4Fe-4S] cluster</name>
        <dbReference type="ChEBI" id="CHEBI:49883"/>
    </cofactor>
    <text evidence="14">Binds 2 [4Fe-4S] clusters. In this family the first cluster has a non-standard and varying [4Fe-4S] binding motif CX(2)CX(2)CX(4-5)CP.</text>
</comment>
<name>A0A147JVG9_HADYE</name>
<feature type="binding site" evidence="14">
    <location>
        <position position="612"/>
    </location>
    <ligand>
        <name>[4Fe-4S] cluster</name>
        <dbReference type="ChEBI" id="CHEBI:49883"/>
        <label>1</label>
    </ligand>
</feature>
<dbReference type="InterPro" id="IPR017896">
    <property type="entry name" value="4Fe4S_Fe-S-bd"/>
</dbReference>
<dbReference type="PROSITE" id="PS51379">
    <property type="entry name" value="4FE4S_FER_2"/>
    <property type="match status" value="2"/>
</dbReference>
<dbReference type="Gene3D" id="3.40.50.920">
    <property type="match status" value="1"/>
</dbReference>
<dbReference type="EMBL" id="LQMQ01000040">
    <property type="protein sequence ID" value="KUO40495.1"/>
    <property type="molecule type" value="Genomic_DNA"/>
</dbReference>
<evidence type="ECO:0000256" key="7">
    <source>
        <dbReference type="ARBA" id="ARBA00022723"/>
    </source>
</evidence>
<dbReference type="GO" id="GO:0006082">
    <property type="term" value="P:organic acid metabolic process"/>
    <property type="evidence" value="ECO:0007669"/>
    <property type="project" value="UniProtKB-ARBA"/>
</dbReference>
<keyword evidence="11 14" id="KW-0411">Iron-sulfur</keyword>
<organism evidence="16 17">
    <name type="scientific">Hadarchaeum yellowstonense</name>
    <dbReference type="NCBI Taxonomy" id="1776334"/>
    <lineage>
        <taxon>Archaea</taxon>
        <taxon>Methanobacteriati</taxon>
        <taxon>Candidatus Hadarchaeota</taxon>
        <taxon>Candidatus Hadarchaeia</taxon>
        <taxon>Candidatus Hadarchaeales</taxon>
        <taxon>Candidatus Hadarchaeaceae</taxon>
        <taxon>Candidatus Hadarchaeum</taxon>
    </lineage>
</organism>
<dbReference type="InterPro" id="IPR009014">
    <property type="entry name" value="Transketo_C/PFOR_II"/>
</dbReference>
<dbReference type="SUPFAM" id="SSF54862">
    <property type="entry name" value="4Fe-4S ferredoxins"/>
    <property type="match status" value="1"/>
</dbReference>
<dbReference type="InterPro" id="IPR011766">
    <property type="entry name" value="TPP_enzyme_TPP-bd"/>
</dbReference>
<reference evidence="16 17" key="1">
    <citation type="journal article" date="2016" name="Nat. Microbiol.">
        <title>Genomic inference of the metabolism of cosmopolitan subsurface Archaea, Hadesarchaea.</title>
        <authorList>
            <person name="Baker B.J."/>
            <person name="Saw J.H."/>
            <person name="Lind A.E."/>
            <person name="Lazar C.S."/>
            <person name="Hinrichs K.-U."/>
            <person name="Teske A.P."/>
            <person name="Ettema T.J."/>
        </authorList>
    </citation>
    <scope>NUCLEOTIDE SEQUENCE [LARGE SCALE GENOMIC DNA]</scope>
</reference>
<evidence type="ECO:0000256" key="11">
    <source>
        <dbReference type="ARBA" id="ARBA00023014"/>
    </source>
</evidence>
<dbReference type="Pfam" id="PF12838">
    <property type="entry name" value="Fer4_7"/>
    <property type="match status" value="1"/>
</dbReference>
<dbReference type="Pfam" id="PF02775">
    <property type="entry name" value="TPP_enzyme_C"/>
    <property type="match status" value="1"/>
</dbReference>
<dbReference type="Pfam" id="PF01855">
    <property type="entry name" value="POR_N"/>
    <property type="match status" value="1"/>
</dbReference>
<proteinExistence type="predicted"/>
<dbReference type="FunFam" id="3.40.50.970:FF:000039">
    <property type="entry name" value="Indolepyruvate oxidoreductase subunit IorA"/>
    <property type="match status" value="1"/>
</dbReference>
<dbReference type="PANTHER" id="PTHR43710:SF7">
    <property type="entry name" value="INDOLEPYRUVATE OXIDOREDUCTASE SUBUNIT IORA"/>
    <property type="match status" value="1"/>
</dbReference>
<comment type="caution">
    <text evidence="16">The sequence shown here is derived from an EMBL/GenBank/DDBJ whole genome shotgun (WGS) entry which is preliminary data.</text>
</comment>
<gene>
    <name evidence="16" type="ORF">APZ16_05260</name>
</gene>
<dbReference type="InterPro" id="IPR029061">
    <property type="entry name" value="THDP-binding"/>
</dbReference>
<dbReference type="PIRSF" id="PIRSF006439">
    <property type="entry name" value="Indolepyruvate_ferr_oxidored"/>
    <property type="match status" value="1"/>
</dbReference>
<feature type="binding site" evidence="14">
    <location>
        <position position="646"/>
    </location>
    <ligand>
        <name>[4Fe-4S] cluster</name>
        <dbReference type="ChEBI" id="CHEBI:49883"/>
        <label>1</label>
    </ligand>
</feature>
<keyword evidence="7 14" id="KW-0479">Metal-binding</keyword>
<dbReference type="STRING" id="1776334.APZ16_05260"/>
<evidence type="ECO:0000256" key="10">
    <source>
        <dbReference type="ARBA" id="ARBA00023004"/>
    </source>
</evidence>
<evidence type="ECO:0000256" key="13">
    <source>
        <dbReference type="ARBA" id="ARBA00048332"/>
    </source>
</evidence>
<evidence type="ECO:0000313" key="16">
    <source>
        <dbReference type="EMBL" id="KUO40495.1"/>
    </source>
</evidence>
<evidence type="ECO:0000256" key="8">
    <source>
        <dbReference type="ARBA" id="ARBA00022982"/>
    </source>
</evidence>
<dbReference type="Proteomes" id="UP000074294">
    <property type="component" value="Unassembled WGS sequence"/>
</dbReference>
<dbReference type="CDD" id="cd02008">
    <property type="entry name" value="TPP_IOR_alpha"/>
    <property type="match status" value="1"/>
</dbReference>
<keyword evidence="10 14" id="KW-0408">Iron</keyword>
<dbReference type="PANTHER" id="PTHR43710">
    <property type="entry name" value="2-HYDROXYACYL-COA LYASE"/>
    <property type="match status" value="1"/>
</dbReference>
<accession>A0A147JVG9</accession>
<dbReference type="SUPFAM" id="SSF52518">
    <property type="entry name" value="Thiamin diphosphate-binding fold (THDP-binding)"/>
    <property type="match status" value="2"/>
</dbReference>
<evidence type="ECO:0000256" key="12">
    <source>
        <dbReference type="ARBA" id="ARBA00030514"/>
    </source>
</evidence>
<comment type="function">
    <text evidence="1">Catalyzes the ferredoxin-dependent oxidative decarboxylation of arylpyruvates.</text>
</comment>
<dbReference type="Gene3D" id="3.30.70.20">
    <property type="match status" value="1"/>
</dbReference>
<dbReference type="GO" id="GO:0046872">
    <property type="term" value="F:metal ion binding"/>
    <property type="evidence" value="ECO:0007669"/>
    <property type="project" value="UniProtKB-KW"/>
</dbReference>
<dbReference type="InterPro" id="IPR045025">
    <property type="entry name" value="HACL1-like"/>
</dbReference>
<dbReference type="SUPFAM" id="SSF52922">
    <property type="entry name" value="TK C-terminal domain-like"/>
    <property type="match status" value="1"/>
</dbReference>
<evidence type="ECO:0000256" key="6">
    <source>
        <dbReference type="ARBA" id="ARBA00022485"/>
    </source>
</evidence>
<feature type="binding site" evidence="14">
    <location>
        <position position="636"/>
    </location>
    <ligand>
        <name>[4Fe-4S] cluster</name>
        <dbReference type="ChEBI" id="CHEBI:49883"/>
        <label>2</label>
    </ligand>
</feature>
<comment type="catalytic activity">
    <reaction evidence="13">
        <text>indole-3-pyruvate + 2 oxidized [2Fe-2S]-[ferredoxin] + CoA = (indol-3-yl)acetyl-CoA + 2 reduced [2Fe-2S]-[ferredoxin] + CO2 + H(+)</text>
        <dbReference type="Rhea" id="RHEA:12645"/>
        <dbReference type="Rhea" id="RHEA-COMP:10000"/>
        <dbReference type="Rhea" id="RHEA-COMP:10001"/>
        <dbReference type="ChEBI" id="CHEBI:15378"/>
        <dbReference type="ChEBI" id="CHEBI:16526"/>
        <dbReference type="ChEBI" id="CHEBI:17640"/>
        <dbReference type="ChEBI" id="CHEBI:33737"/>
        <dbReference type="ChEBI" id="CHEBI:33738"/>
        <dbReference type="ChEBI" id="CHEBI:57271"/>
        <dbReference type="ChEBI" id="CHEBI:57287"/>
        <dbReference type="EC" id="1.2.7.8"/>
    </reaction>
</comment>
<dbReference type="GO" id="GO:0043805">
    <property type="term" value="F:indolepyruvate ferredoxin oxidoreductase activity"/>
    <property type="evidence" value="ECO:0007669"/>
    <property type="project" value="UniProtKB-EC"/>
</dbReference>
<feature type="binding site" evidence="14">
    <location>
        <position position="639"/>
    </location>
    <ligand>
        <name>[4Fe-4S] cluster</name>
        <dbReference type="ChEBI" id="CHEBI:49883"/>
        <label>2</label>
    </ligand>
</feature>
<evidence type="ECO:0000256" key="2">
    <source>
        <dbReference type="ARBA" id="ARBA00011238"/>
    </source>
</evidence>
<dbReference type="InterPro" id="IPR017900">
    <property type="entry name" value="4Fe4S_Fe_S_CS"/>
</dbReference>
<dbReference type="InterPro" id="IPR002880">
    <property type="entry name" value="Pyrv_Fd/Flavodoxin_OxRdtase_N"/>
</dbReference>
<evidence type="ECO:0000256" key="14">
    <source>
        <dbReference type="PIRSR" id="PIRSR006439-50"/>
    </source>
</evidence>
<dbReference type="CDD" id="cd07034">
    <property type="entry name" value="TPP_PYR_PFOR_IOR-alpha_like"/>
    <property type="match status" value="1"/>
</dbReference>
<dbReference type="AlphaFoldDB" id="A0A147JVG9"/>
<keyword evidence="9" id="KW-0560">Oxidoreductase</keyword>
<feature type="binding site" evidence="14">
    <location>
        <position position="606"/>
    </location>
    <ligand>
        <name>[4Fe-4S] cluster</name>
        <dbReference type="ChEBI" id="CHEBI:49883"/>
        <label>1</label>
    </ligand>
</feature>
<dbReference type="EC" id="1.2.7.8" evidence="3"/>
<keyword evidence="6 14" id="KW-0004">4Fe-4S</keyword>
<evidence type="ECO:0000256" key="9">
    <source>
        <dbReference type="ARBA" id="ARBA00023002"/>
    </source>
</evidence>
<comment type="subunit">
    <text evidence="2">Heterodimer of the IorA and IorB subunits.</text>
</comment>
<dbReference type="GO" id="GO:0030976">
    <property type="term" value="F:thiamine pyrophosphate binding"/>
    <property type="evidence" value="ECO:0007669"/>
    <property type="project" value="InterPro"/>
</dbReference>
<evidence type="ECO:0000313" key="17">
    <source>
        <dbReference type="Proteomes" id="UP000074294"/>
    </source>
</evidence>
<dbReference type="PROSITE" id="PS00198">
    <property type="entry name" value="4FE4S_FER_1"/>
    <property type="match status" value="1"/>
</dbReference>
<feature type="binding site" evidence="14">
    <location>
        <position position="642"/>
    </location>
    <ligand>
        <name>[4Fe-4S] cluster</name>
        <dbReference type="ChEBI" id="CHEBI:49883"/>
        <label>2</label>
    </ligand>
</feature>
<feature type="domain" description="4Fe-4S ferredoxin-type" evidence="15">
    <location>
        <begin position="627"/>
        <end position="655"/>
    </location>
</feature>
<protein>
    <recommendedName>
        <fullName evidence="4">Indolepyruvate oxidoreductase subunit IorA</fullName>
        <ecNumber evidence="3">1.2.7.8</ecNumber>
    </recommendedName>
    <alternativeName>
        <fullName evidence="12">Indolepyruvate ferredoxin oxidoreductase subunit alpha</fullName>
    </alternativeName>
</protein>
<evidence type="ECO:0000256" key="5">
    <source>
        <dbReference type="ARBA" id="ARBA00022448"/>
    </source>
</evidence>
<sequence>MSSTSEIIVEDSPGKRVLLMGNEAIARGAIEAGVRVAASYPGTPASEILETLAAAAPKLGFYAEWSVNEKVAFEVAAGAAITGVRSITSMKNAGLNWVMDMFMTLVYGGVRGGFLIAVADDPDAHYSSNEQDTRFAAHYAEIPCLEPSDAQEAKDMARYAFELSEQIELPVFLRSVTRISHASGDVELGKIEKRDRKPVFDKHWKMPWRWDVYGPPSAVEKHRWLHGQMPKIKKIVEGLPWNRLDLHEGQSVGVIASGIGASYALDAIKLLGLEGRVAFLKIGTPTPLPEKLVEKLLKSVTNVLVVEEGEPLVELLVKALAKDANPAVKIMGRFTGDMPPVGEINIDIVAKAISKLTGKELPSDPQLEKVREEVKKLVVPRSSTLCAGCPHLGTYWALKRALSKFGGKVPIVNGDIGCYEQGGYGIAGKEYKPSFSTESVHYKIEAPYETLDTNYIMGGGIGLMQGEFRAGYGDGPLVAVAGDSTFFHACMPAVANAVVNKAKGVFLVLDNSWTAMTGHQPDPVTGVTAMGEKTKTLCIEDVARALGVEFIRVSDSFDVRATQEAIEEALKSDKFAIVVSRRVCTLQAMRLKQYTRKKMFLEKDTCTGCRLCVSLGCPAITFNTEENKAGIDPIICVGCGICAQVCPVGAIKVGE</sequence>
<feature type="binding site" evidence="14">
    <location>
        <position position="617"/>
    </location>
    <ligand>
        <name>[4Fe-4S] cluster</name>
        <dbReference type="ChEBI" id="CHEBI:49883"/>
        <label>2</label>
    </ligand>
</feature>
<dbReference type="GO" id="GO:0051539">
    <property type="term" value="F:4 iron, 4 sulfur cluster binding"/>
    <property type="evidence" value="ECO:0007669"/>
    <property type="project" value="UniProtKB-KW"/>
</dbReference>
<dbReference type="Gene3D" id="3.40.50.970">
    <property type="match status" value="2"/>
</dbReference>
<dbReference type="GO" id="GO:0044272">
    <property type="term" value="P:sulfur compound biosynthetic process"/>
    <property type="evidence" value="ECO:0007669"/>
    <property type="project" value="UniProtKB-ARBA"/>
</dbReference>
<keyword evidence="8" id="KW-0249">Electron transport</keyword>
<feature type="binding site" evidence="14">
    <location>
        <position position="609"/>
    </location>
    <ligand>
        <name>[4Fe-4S] cluster</name>
        <dbReference type="ChEBI" id="CHEBI:49883"/>
        <label>1</label>
    </ligand>
</feature>